<feature type="non-terminal residue" evidence="1">
    <location>
        <position position="76"/>
    </location>
</feature>
<feature type="non-terminal residue" evidence="1">
    <location>
        <position position="1"/>
    </location>
</feature>
<evidence type="ECO:0000313" key="2">
    <source>
        <dbReference type="Proteomes" id="UP000727407"/>
    </source>
</evidence>
<comment type="caution">
    <text evidence="1">The sequence shown here is derived from an EMBL/GenBank/DDBJ whole genome shotgun (WGS) entry which is preliminary data.</text>
</comment>
<proteinExistence type="predicted"/>
<organism evidence="1 2">
    <name type="scientific">Clarias magur</name>
    <name type="common">Asian catfish</name>
    <name type="synonym">Macropteronotus magur</name>
    <dbReference type="NCBI Taxonomy" id="1594786"/>
    <lineage>
        <taxon>Eukaryota</taxon>
        <taxon>Metazoa</taxon>
        <taxon>Chordata</taxon>
        <taxon>Craniata</taxon>
        <taxon>Vertebrata</taxon>
        <taxon>Euteleostomi</taxon>
        <taxon>Actinopterygii</taxon>
        <taxon>Neopterygii</taxon>
        <taxon>Teleostei</taxon>
        <taxon>Ostariophysi</taxon>
        <taxon>Siluriformes</taxon>
        <taxon>Clariidae</taxon>
        <taxon>Clarias</taxon>
    </lineage>
</organism>
<reference evidence="1" key="1">
    <citation type="submission" date="2020-07" db="EMBL/GenBank/DDBJ databases">
        <title>Clarias magur genome sequencing, assembly and annotation.</title>
        <authorList>
            <person name="Kushwaha B."/>
            <person name="Kumar R."/>
            <person name="Das P."/>
            <person name="Joshi C.G."/>
            <person name="Kumar D."/>
            <person name="Nagpure N.S."/>
            <person name="Pandey M."/>
            <person name="Agarwal S."/>
            <person name="Srivastava S."/>
            <person name="Singh M."/>
            <person name="Sahoo L."/>
            <person name="Jayasankar P."/>
            <person name="Meher P.K."/>
            <person name="Koringa P.G."/>
            <person name="Iquebal M.A."/>
            <person name="Das S.P."/>
            <person name="Bit A."/>
            <person name="Patnaik S."/>
            <person name="Patel N."/>
            <person name="Shah T.M."/>
            <person name="Hinsu A."/>
            <person name="Jena J.K."/>
        </authorList>
    </citation>
    <scope>NUCLEOTIDE SEQUENCE</scope>
    <source>
        <strain evidence="1">CIFAMagur01</strain>
        <tissue evidence="1">Testis</tissue>
    </source>
</reference>
<evidence type="ECO:0000313" key="1">
    <source>
        <dbReference type="EMBL" id="KAF5893707.1"/>
    </source>
</evidence>
<dbReference type="EMBL" id="QNUK01000418">
    <property type="protein sequence ID" value="KAF5893707.1"/>
    <property type="molecule type" value="Genomic_DNA"/>
</dbReference>
<accession>A0A8J4UF71</accession>
<keyword evidence="2" id="KW-1185">Reference proteome</keyword>
<sequence length="76" mass="8262">LLGMISSACTEWACCLHHVQLCNHKLMLSEASLIITASCLLLRCQGRVPLLLSRAEELESPWGLPVVAYVSSAVPQ</sequence>
<protein>
    <submittedName>
        <fullName evidence="1">Adenosylcobinamide-GDP ribazoletransferase</fullName>
    </submittedName>
</protein>
<dbReference type="Proteomes" id="UP000727407">
    <property type="component" value="Unassembled WGS sequence"/>
</dbReference>
<name>A0A8J4UF71_CLAMG</name>
<gene>
    <name evidence="1" type="primary">cobS</name>
    <name evidence="1" type="ORF">DAT39_016594</name>
</gene>
<dbReference type="AlphaFoldDB" id="A0A8J4UF71"/>